<dbReference type="Gene3D" id="3.30.710.10">
    <property type="entry name" value="Potassium Channel Kv1.1, Chain A"/>
    <property type="match status" value="1"/>
</dbReference>
<name>A0A165PWT8_9AGAM</name>
<gene>
    <name evidence="2" type="ORF">NEOLEDRAFT_1181603</name>
</gene>
<keyword evidence="3" id="KW-1185">Reference proteome</keyword>
<feature type="domain" description="BTB" evidence="1">
    <location>
        <begin position="27"/>
        <end position="92"/>
    </location>
</feature>
<protein>
    <recommendedName>
        <fullName evidence="1">BTB domain-containing protein</fullName>
    </recommendedName>
</protein>
<dbReference type="AlphaFoldDB" id="A0A165PWT8"/>
<dbReference type="Pfam" id="PF00651">
    <property type="entry name" value="BTB"/>
    <property type="match status" value="1"/>
</dbReference>
<dbReference type="PROSITE" id="PS50097">
    <property type="entry name" value="BTB"/>
    <property type="match status" value="1"/>
</dbReference>
<accession>A0A165PWT8</accession>
<organism evidence="2 3">
    <name type="scientific">Neolentinus lepideus HHB14362 ss-1</name>
    <dbReference type="NCBI Taxonomy" id="1314782"/>
    <lineage>
        <taxon>Eukaryota</taxon>
        <taxon>Fungi</taxon>
        <taxon>Dikarya</taxon>
        <taxon>Basidiomycota</taxon>
        <taxon>Agaricomycotina</taxon>
        <taxon>Agaricomycetes</taxon>
        <taxon>Gloeophyllales</taxon>
        <taxon>Gloeophyllaceae</taxon>
        <taxon>Neolentinus</taxon>
    </lineage>
</organism>
<dbReference type="Proteomes" id="UP000076761">
    <property type="component" value="Unassembled WGS sequence"/>
</dbReference>
<dbReference type="STRING" id="1314782.A0A165PWT8"/>
<dbReference type="InParanoid" id="A0A165PWT8"/>
<dbReference type="InterPro" id="IPR011333">
    <property type="entry name" value="SKP1/BTB/POZ_sf"/>
</dbReference>
<sequence>MKDDQSDTYASPTALQDPIIISDAFPSDLTITTIDGTEIQVHKVMLSLHSTVFRDMFIVGGGAQDQVSVTENRHTMDWLLRFCYPGTDPVIDFRGLWSVLCAARKYMMSDVETRVLDRLKYYIQGDPWRAYALACRDGFEAEAKDAALASLTVSAIPGYIPELEEMSAGAMLRLLQFRTKCVDQVMSMSSEWEKERGFVFHACDVHDESPNDWQIGAWVECVGVVRELLRKTPWAGVIYETILTPVQALAHRTCETCNSRHREEFVVWFVNQYSSAIHQATSKMAKETSFTSR</sequence>
<evidence type="ECO:0000313" key="3">
    <source>
        <dbReference type="Proteomes" id="UP000076761"/>
    </source>
</evidence>
<evidence type="ECO:0000259" key="1">
    <source>
        <dbReference type="PROSITE" id="PS50097"/>
    </source>
</evidence>
<dbReference type="SUPFAM" id="SSF54695">
    <property type="entry name" value="POZ domain"/>
    <property type="match status" value="1"/>
</dbReference>
<reference evidence="2 3" key="1">
    <citation type="journal article" date="2016" name="Mol. Biol. Evol.">
        <title>Comparative Genomics of Early-Diverging Mushroom-Forming Fungi Provides Insights into the Origins of Lignocellulose Decay Capabilities.</title>
        <authorList>
            <person name="Nagy L.G."/>
            <person name="Riley R."/>
            <person name="Tritt A."/>
            <person name="Adam C."/>
            <person name="Daum C."/>
            <person name="Floudas D."/>
            <person name="Sun H."/>
            <person name="Yadav J.S."/>
            <person name="Pangilinan J."/>
            <person name="Larsson K.H."/>
            <person name="Matsuura K."/>
            <person name="Barry K."/>
            <person name="Labutti K."/>
            <person name="Kuo R."/>
            <person name="Ohm R.A."/>
            <person name="Bhattacharya S.S."/>
            <person name="Shirouzu T."/>
            <person name="Yoshinaga Y."/>
            <person name="Martin F.M."/>
            <person name="Grigoriev I.V."/>
            <person name="Hibbett D.S."/>
        </authorList>
    </citation>
    <scope>NUCLEOTIDE SEQUENCE [LARGE SCALE GENOMIC DNA]</scope>
    <source>
        <strain evidence="2 3">HHB14362 ss-1</strain>
    </source>
</reference>
<evidence type="ECO:0000313" key="2">
    <source>
        <dbReference type="EMBL" id="KZT21598.1"/>
    </source>
</evidence>
<proteinExistence type="predicted"/>
<dbReference type="SMART" id="SM00225">
    <property type="entry name" value="BTB"/>
    <property type="match status" value="1"/>
</dbReference>
<dbReference type="CDD" id="cd18186">
    <property type="entry name" value="BTB_POZ_ZBTB_KLHL-like"/>
    <property type="match status" value="1"/>
</dbReference>
<dbReference type="InterPro" id="IPR000210">
    <property type="entry name" value="BTB/POZ_dom"/>
</dbReference>
<dbReference type="EMBL" id="KV425605">
    <property type="protein sequence ID" value="KZT21598.1"/>
    <property type="molecule type" value="Genomic_DNA"/>
</dbReference>
<dbReference type="OrthoDB" id="3357985at2759"/>